<dbReference type="InterPro" id="IPR029058">
    <property type="entry name" value="AB_hydrolase_fold"/>
</dbReference>
<evidence type="ECO:0008006" key="5">
    <source>
        <dbReference type="Google" id="ProtNLM"/>
    </source>
</evidence>
<evidence type="ECO:0000256" key="2">
    <source>
        <dbReference type="ARBA" id="ARBA00022801"/>
    </source>
</evidence>
<dbReference type="PANTHER" id="PTHR40841">
    <property type="entry name" value="SIDEROPHORE TRIACETYLFUSARININE C ESTERASE"/>
    <property type="match status" value="1"/>
</dbReference>
<organism evidence="3 4">
    <name type="scientific">Paenibacillus agaridevorans</name>
    <dbReference type="NCBI Taxonomy" id="171404"/>
    <lineage>
        <taxon>Bacteria</taxon>
        <taxon>Bacillati</taxon>
        <taxon>Bacillota</taxon>
        <taxon>Bacilli</taxon>
        <taxon>Bacillales</taxon>
        <taxon>Paenibacillaceae</taxon>
        <taxon>Paenibacillus</taxon>
    </lineage>
</organism>
<dbReference type="Gene3D" id="3.40.50.1820">
    <property type="entry name" value="alpha/beta hydrolase"/>
    <property type="match status" value="2"/>
</dbReference>
<comment type="similarity">
    <text evidence="1">Belongs to the esterase D family.</text>
</comment>
<sequence>MEANGRRLTVLLPPSYETDAGRERRYPVAYVQDGGDLFQLVANQLQHLTRQGKLQEVLYVGVHTPNRNDEYTPWPASPLLSTYPAFGGGARAYLDELADSVKPFVDGQFRTKPKREHTALIGGSFGGLVSLLGGLWRPNTFGLLGLLSASFWYEGVIPHLRNNDAPRDDLRIYMSVGDAEGIYKANIQRHMVEATLEARRLWQEKGFPDDRLRFRLEEGGTHDALCMAGNLPRALQWLFGPAEEAAGAMESSEFEQIGEKSLIGACANTETRLSTGQSAAGAIATLAPFVSRQAGGYVVPRTEQREIQSHRNGRKYRIFISVPSADPPPEGYPVLYTLDANASFASIAEAVRLQMRGPQGISPPLVVGIGYDAEGPIVSEDRFLDYTDPAEPSELPTRPDGSDWPLTGGAAVFSEFIEEELKPAIEALYPVDRTRQTLFGHSLGGYFVLRTLAVKPNSFQTYIAGSPSIWWKNHSLLERLPELERRLLSGEVAAALLIGVGGREKAGMAEDAERLYQRLLPLAGEGRLRLSFRKFEEEGHVSVIHPLISEMLRFI</sequence>
<proteinExistence type="inferred from homology"/>
<dbReference type="SUPFAM" id="SSF53474">
    <property type="entry name" value="alpha/beta-Hydrolases"/>
    <property type="match status" value="2"/>
</dbReference>
<dbReference type="AlphaFoldDB" id="A0A2R5F3N7"/>
<dbReference type="Pfam" id="PF00756">
    <property type="entry name" value="Esterase"/>
    <property type="match status" value="2"/>
</dbReference>
<reference evidence="3 4" key="1">
    <citation type="submission" date="2017-08" db="EMBL/GenBank/DDBJ databases">
        <title>Substantial Increase in Enzyme Production by Combined Drug-Resistance Mutations in Paenibacillus agaridevorans.</title>
        <authorList>
            <person name="Tanaka Y."/>
            <person name="Funane K."/>
            <person name="Hosaka T."/>
            <person name="Shiwa Y."/>
            <person name="Fujita N."/>
            <person name="Miyazaki T."/>
            <person name="Yoshikawa H."/>
            <person name="Murakami K."/>
            <person name="Kasahara K."/>
            <person name="Inaoka T."/>
            <person name="Hiraga Y."/>
            <person name="Ochi K."/>
        </authorList>
    </citation>
    <scope>NUCLEOTIDE SEQUENCE [LARGE SCALE GENOMIC DNA]</scope>
    <source>
        <strain evidence="3 4">T-3040</strain>
    </source>
</reference>
<evidence type="ECO:0000256" key="1">
    <source>
        <dbReference type="ARBA" id="ARBA00005622"/>
    </source>
</evidence>
<dbReference type="InterPro" id="IPR052558">
    <property type="entry name" value="Siderophore_Hydrolase_D"/>
</dbReference>
<protein>
    <recommendedName>
        <fullName evidence="5">Esterase</fullName>
    </recommendedName>
</protein>
<accession>A0A2R5F3N7</accession>
<dbReference type="InterPro" id="IPR000801">
    <property type="entry name" value="Esterase-like"/>
</dbReference>
<dbReference type="PANTHER" id="PTHR40841:SF2">
    <property type="entry name" value="SIDEROPHORE-DEGRADING ESTERASE (EUROFUNG)"/>
    <property type="match status" value="1"/>
</dbReference>
<keyword evidence="4" id="KW-1185">Reference proteome</keyword>
<gene>
    <name evidence="3" type="ORF">PAT3040_05866</name>
</gene>
<evidence type="ECO:0000313" key="3">
    <source>
        <dbReference type="EMBL" id="GBG11083.1"/>
    </source>
</evidence>
<dbReference type="Proteomes" id="UP000245202">
    <property type="component" value="Unassembled WGS sequence"/>
</dbReference>
<name>A0A2R5F3N7_9BACL</name>
<dbReference type="GO" id="GO:0016788">
    <property type="term" value="F:hydrolase activity, acting on ester bonds"/>
    <property type="evidence" value="ECO:0007669"/>
    <property type="project" value="TreeGrafter"/>
</dbReference>
<keyword evidence="2" id="KW-0378">Hydrolase</keyword>
<dbReference type="EMBL" id="BDQX01000381">
    <property type="protein sequence ID" value="GBG11083.1"/>
    <property type="molecule type" value="Genomic_DNA"/>
</dbReference>
<evidence type="ECO:0000313" key="4">
    <source>
        <dbReference type="Proteomes" id="UP000245202"/>
    </source>
</evidence>
<comment type="caution">
    <text evidence="3">The sequence shown here is derived from an EMBL/GenBank/DDBJ whole genome shotgun (WGS) entry which is preliminary data.</text>
</comment>